<organism evidence="1 2">
    <name type="scientific">Sphingomonas leidyi</name>
    <dbReference type="NCBI Taxonomy" id="68569"/>
    <lineage>
        <taxon>Bacteria</taxon>
        <taxon>Pseudomonadati</taxon>
        <taxon>Pseudomonadota</taxon>
        <taxon>Alphaproteobacteria</taxon>
        <taxon>Sphingomonadales</taxon>
        <taxon>Sphingomonadaceae</taxon>
        <taxon>Sphingomonas</taxon>
    </lineage>
</organism>
<dbReference type="AlphaFoldDB" id="A0A7X5UYY2"/>
<protein>
    <submittedName>
        <fullName evidence="1">Uncharacterized protein</fullName>
    </submittedName>
</protein>
<accession>A0A7X5UYY2</accession>
<proteinExistence type="predicted"/>
<dbReference type="Proteomes" id="UP000564677">
    <property type="component" value="Unassembled WGS sequence"/>
</dbReference>
<evidence type="ECO:0000313" key="1">
    <source>
        <dbReference type="EMBL" id="NIJ64788.1"/>
    </source>
</evidence>
<dbReference type="EMBL" id="JAASQV010000001">
    <property type="protein sequence ID" value="NIJ64788.1"/>
    <property type="molecule type" value="Genomic_DNA"/>
</dbReference>
<sequence>MIAPLLLLAAVAPMPGSDALAPARAGKIRCIGPDTHARTCATMVRYTVHEDDRFEAVVTGVVSTEPTILIEYQTSGRVEDGAVCSTVRPVDFASGRLSKDGAPLAPAVETSVRERLMLALQPLAGKKRCYRDKVDGDGIVSDITIDGLVRADMNQRALWVSPEDGWAPGM</sequence>
<dbReference type="RefSeq" id="WP_167299109.1">
    <property type="nucleotide sequence ID" value="NZ_CP170557.1"/>
</dbReference>
<comment type="caution">
    <text evidence="1">The sequence shown here is derived from an EMBL/GenBank/DDBJ whole genome shotgun (WGS) entry which is preliminary data.</text>
</comment>
<name>A0A7X5UYY2_9SPHN</name>
<reference evidence="1 2" key="1">
    <citation type="submission" date="2020-03" db="EMBL/GenBank/DDBJ databases">
        <title>Genomic Encyclopedia of Type Strains, Phase IV (KMG-IV): sequencing the most valuable type-strain genomes for metagenomic binning, comparative biology and taxonomic classification.</title>
        <authorList>
            <person name="Goeker M."/>
        </authorList>
    </citation>
    <scope>NUCLEOTIDE SEQUENCE [LARGE SCALE GENOMIC DNA]</scope>
    <source>
        <strain evidence="1 2">DSM 4733</strain>
    </source>
</reference>
<keyword evidence="2" id="KW-1185">Reference proteome</keyword>
<evidence type="ECO:0000313" key="2">
    <source>
        <dbReference type="Proteomes" id="UP000564677"/>
    </source>
</evidence>
<gene>
    <name evidence="1" type="ORF">FHR20_001719</name>
</gene>